<evidence type="ECO:0000256" key="8">
    <source>
        <dbReference type="PIRSR" id="PIRSR602403-1"/>
    </source>
</evidence>
<dbReference type="RefSeq" id="WP_123711223.1">
    <property type="nucleotide sequence ID" value="NZ_RKHR01000003.1"/>
</dbReference>
<evidence type="ECO:0000256" key="4">
    <source>
        <dbReference type="ARBA" id="ARBA00022723"/>
    </source>
</evidence>
<dbReference type="InterPro" id="IPR002403">
    <property type="entry name" value="Cyt_P450_E_grp-IV"/>
</dbReference>
<sequence>MSTATIDQSYLNEKDNKNLDHIPGEYGLPFIGKTLPLLSRLHDVVDDHYKRFGEVSRVRLGGQNGLLVVGGDNYKQIFLDRDKNFSARMGYDQTLATMYPDTILTSDFEQHRPQRRMFQAAFKNDAMRTYVDMMNPVLEKNIKEFANNKNFVFFPAVKKTLLDVAAKVFVGIDDLDGEEASRLAQSFINSSEGLLAIVRKEVPGGKFKRGRDGIRYQRDFFRKLIKQRRGGNGTDTLTYLCNERDDDGNYFDEESIIDQIVFLLFAAHDTTTSALCHMVYYTGKNPQWQQRIREEAEQLGKPFLDYDDLDTRVDTDLVFQESLRMNPSVPVLSRRTIRDCVIGGHNVPANTVIWIAPTYNHRMTQYWTNPDQFDPERFAPERQEHKSHSFAYMPFGGGAHKCIGMHFAVMVSKAFMHQFSLNYDYSLTKSGEPKMDYFPLPKPHDGVPVQLKPRS</sequence>
<dbReference type="Pfam" id="PF00067">
    <property type="entry name" value="p450"/>
    <property type="match status" value="1"/>
</dbReference>
<dbReference type="InterPro" id="IPR017972">
    <property type="entry name" value="Cyt_P450_CS"/>
</dbReference>
<comment type="cofactor">
    <cofactor evidence="1 8">
        <name>heme</name>
        <dbReference type="ChEBI" id="CHEBI:30413"/>
    </cofactor>
</comment>
<evidence type="ECO:0000256" key="9">
    <source>
        <dbReference type="RuleBase" id="RU000461"/>
    </source>
</evidence>
<dbReference type="SUPFAM" id="SSF48264">
    <property type="entry name" value="Cytochrome P450"/>
    <property type="match status" value="1"/>
</dbReference>
<keyword evidence="3 8" id="KW-0349">Heme</keyword>
<dbReference type="OrthoDB" id="9764248at2"/>
<comment type="caution">
    <text evidence="10">The sequence shown here is derived from an EMBL/GenBank/DDBJ whole genome shotgun (WGS) entry which is preliminary data.</text>
</comment>
<keyword evidence="4 8" id="KW-0479">Metal-binding</keyword>
<keyword evidence="11" id="KW-1185">Reference proteome</keyword>
<dbReference type="Gene3D" id="1.10.630.10">
    <property type="entry name" value="Cytochrome P450"/>
    <property type="match status" value="1"/>
</dbReference>
<name>A0A3N2DZL3_9GAMM</name>
<dbReference type="PRINTS" id="PR00465">
    <property type="entry name" value="EP450IV"/>
</dbReference>
<dbReference type="GO" id="GO:0004497">
    <property type="term" value="F:monooxygenase activity"/>
    <property type="evidence" value="ECO:0007669"/>
    <property type="project" value="UniProtKB-KW"/>
</dbReference>
<keyword evidence="5 9" id="KW-0560">Oxidoreductase</keyword>
<dbReference type="Proteomes" id="UP000275394">
    <property type="component" value="Unassembled WGS sequence"/>
</dbReference>
<dbReference type="PANTHER" id="PTHR24286:SF24">
    <property type="entry name" value="LANOSTEROL 14-ALPHA DEMETHYLASE"/>
    <property type="match status" value="1"/>
</dbReference>
<comment type="similarity">
    <text evidence="2 9">Belongs to the cytochrome P450 family.</text>
</comment>
<evidence type="ECO:0000256" key="2">
    <source>
        <dbReference type="ARBA" id="ARBA00010617"/>
    </source>
</evidence>
<keyword evidence="7 9" id="KW-0503">Monooxygenase</keyword>
<evidence type="ECO:0000313" key="10">
    <source>
        <dbReference type="EMBL" id="ROS05306.1"/>
    </source>
</evidence>
<dbReference type="PROSITE" id="PS00086">
    <property type="entry name" value="CYTOCHROME_P450"/>
    <property type="match status" value="1"/>
</dbReference>
<feature type="binding site" description="axial binding residue" evidence="8">
    <location>
        <position position="402"/>
    </location>
    <ligand>
        <name>heme</name>
        <dbReference type="ChEBI" id="CHEBI:30413"/>
    </ligand>
    <ligandPart>
        <name>Fe</name>
        <dbReference type="ChEBI" id="CHEBI:18248"/>
    </ligandPart>
</feature>
<dbReference type="GO" id="GO:0005506">
    <property type="term" value="F:iron ion binding"/>
    <property type="evidence" value="ECO:0007669"/>
    <property type="project" value="InterPro"/>
</dbReference>
<dbReference type="InterPro" id="IPR036396">
    <property type="entry name" value="Cyt_P450_sf"/>
</dbReference>
<evidence type="ECO:0000256" key="7">
    <source>
        <dbReference type="ARBA" id="ARBA00023033"/>
    </source>
</evidence>
<proteinExistence type="inferred from homology"/>
<evidence type="ECO:0000256" key="1">
    <source>
        <dbReference type="ARBA" id="ARBA00001971"/>
    </source>
</evidence>
<dbReference type="AlphaFoldDB" id="A0A3N2DZL3"/>
<evidence type="ECO:0000313" key="11">
    <source>
        <dbReference type="Proteomes" id="UP000275394"/>
    </source>
</evidence>
<accession>A0A3N2DZL3</accession>
<dbReference type="GO" id="GO:0016705">
    <property type="term" value="F:oxidoreductase activity, acting on paired donors, with incorporation or reduction of molecular oxygen"/>
    <property type="evidence" value="ECO:0007669"/>
    <property type="project" value="InterPro"/>
</dbReference>
<dbReference type="EMBL" id="RKHR01000003">
    <property type="protein sequence ID" value="ROS05306.1"/>
    <property type="molecule type" value="Genomic_DNA"/>
</dbReference>
<evidence type="ECO:0000256" key="3">
    <source>
        <dbReference type="ARBA" id="ARBA00022617"/>
    </source>
</evidence>
<dbReference type="GO" id="GO:0016125">
    <property type="term" value="P:sterol metabolic process"/>
    <property type="evidence" value="ECO:0007669"/>
    <property type="project" value="TreeGrafter"/>
</dbReference>
<keyword evidence="6 8" id="KW-0408">Iron</keyword>
<reference evidence="10 11" key="1">
    <citation type="submission" date="2018-11" db="EMBL/GenBank/DDBJ databases">
        <title>Genomic Encyclopedia of Type Strains, Phase IV (KMG-IV): sequencing the most valuable type-strain genomes for metagenomic binning, comparative biology and taxonomic classification.</title>
        <authorList>
            <person name="Goeker M."/>
        </authorList>
    </citation>
    <scope>NUCLEOTIDE SEQUENCE [LARGE SCALE GENOMIC DNA]</scope>
    <source>
        <strain evidence="10 11">DSM 100316</strain>
    </source>
</reference>
<evidence type="ECO:0000256" key="6">
    <source>
        <dbReference type="ARBA" id="ARBA00023004"/>
    </source>
</evidence>
<gene>
    <name evidence="10" type="ORF">EDC56_0836</name>
</gene>
<dbReference type="GO" id="GO:0020037">
    <property type="term" value="F:heme binding"/>
    <property type="evidence" value="ECO:0007669"/>
    <property type="project" value="InterPro"/>
</dbReference>
<dbReference type="InterPro" id="IPR001128">
    <property type="entry name" value="Cyt_P450"/>
</dbReference>
<protein>
    <submittedName>
        <fullName evidence="10">Cytochrome P450</fullName>
    </submittedName>
</protein>
<dbReference type="PANTHER" id="PTHR24286">
    <property type="entry name" value="CYTOCHROME P450 26"/>
    <property type="match status" value="1"/>
</dbReference>
<organism evidence="10 11">
    <name type="scientific">Sinobacterium caligoides</name>
    <dbReference type="NCBI Taxonomy" id="933926"/>
    <lineage>
        <taxon>Bacteria</taxon>
        <taxon>Pseudomonadati</taxon>
        <taxon>Pseudomonadota</taxon>
        <taxon>Gammaproteobacteria</taxon>
        <taxon>Cellvibrionales</taxon>
        <taxon>Spongiibacteraceae</taxon>
        <taxon>Sinobacterium</taxon>
    </lineage>
</organism>
<dbReference type="PRINTS" id="PR00385">
    <property type="entry name" value="P450"/>
</dbReference>
<evidence type="ECO:0000256" key="5">
    <source>
        <dbReference type="ARBA" id="ARBA00023002"/>
    </source>
</evidence>